<keyword evidence="4 7" id="KW-0812">Transmembrane</keyword>
<feature type="transmembrane region" description="Helical" evidence="7">
    <location>
        <begin position="238"/>
        <end position="264"/>
    </location>
</feature>
<evidence type="ECO:0000256" key="2">
    <source>
        <dbReference type="ARBA" id="ARBA00022448"/>
    </source>
</evidence>
<feature type="transmembrane region" description="Helical" evidence="7">
    <location>
        <begin position="195"/>
        <end position="217"/>
    </location>
</feature>
<keyword evidence="6 7" id="KW-0472">Membrane</keyword>
<dbReference type="RefSeq" id="WP_114916080.1">
    <property type="nucleotide sequence ID" value="NZ_CP024848.1"/>
</dbReference>
<dbReference type="GO" id="GO:0055085">
    <property type="term" value="P:transmembrane transport"/>
    <property type="evidence" value="ECO:0007669"/>
    <property type="project" value="InterPro"/>
</dbReference>
<evidence type="ECO:0000313" key="9">
    <source>
        <dbReference type="Proteomes" id="UP000253908"/>
    </source>
</evidence>
<gene>
    <name evidence="8" type="ORF">CUC15_07575</name>
</gene>
<dbReference type="InterPro" id="IPR004776">
    <property type="entry name" value="Mem_transp_PIN-like"/>
</dbReference>
<feature type="transmembrane region" description="Helical" evidence="7">
    <location>
        <begin position="163"/>
        <end position="189"/>
    </location>
</feature>
<evidence type="ECO:0000313" key="8">
    <source>
        <dbReference type="EMBL" id="AXI08783.1"/>
    </source>
</evidence>
<dbReference type="PANTHER" id="PTHR36838:SF1">
    <property type="entry name" value="SLR1864 PROTEIN"/>
    <property type="match status" value="1"/>
</dbReference>
<dbReference type="Proteomes" id="UP000253908">
    <property type="component" value="Chromosome"/>
</dbReference>
<comment type="subcellular location">
    <subcellularLocation>
        <location evidence="1">Membrane</location>
        <topology evidence="1">Multi-pass membrane protein</topology>
    </subcellularLocation>
</comment>
<dbReference type="OrthoDB" id="9798064at2"/>
<proteinExistence type="predicted"/>
<feature type="transmembrane region" description="Helical" evidence="7">
    <location>
        <begin position="284"/>
        <end position="308"/>
    </location>
</feature>
<dbReference type="AlphaFoldDB" id="A0A345PFK3"/>
<reference evidence="9" key="1">
    <citation type="submission" date="2017-11" db="EMBL/GenBank/DDBJ databases">
        <authorList>
            <person name="Zhu W."/>
        </authorList>
    </citation>
    <scope>NUCLEOTIDE SEQUENCE [LARGE SCALE GENOMIC DNA]</scope>
    <source>
        <strain evidence="9">160</strain>
    </source>
</reference>
<feature type="transmembrane region" description="Helical" evidence="7">
    <location>
        <begin position="12"/>
        <end position="30"/>
    </location>
</feature>
<name>A0A345PFK3_9BACI</name>
<feature type="transmembrane region" description="Helical" evidence="7">
    <location>
        <begin position="42"/>
        <end position="62"/>
    </location>
</feature>
<feature type="transmembrane region" description="Helical" evidence="7">
    <location>
        <begin position="68"/>
        <end position="89"/>
    </location>
</feature>
<evidence type="ECO:0000256" key="6">
    <source>
        <dbReference type="ARBA" id="ARBA00023136"/>
    </source>
</evidence>
<evidence type="ECO:0000256" key="7">
    <source>
        <dbReference type="SAM" id="Phobius"/>
    </source>
</evidence>
<keyword evidence="3" id="KW-1003">Cell membrane</keyword>
<keyword evidence="2" id="KW-0813">Transport</keyword>
<accession>A0A345PFK3</accession>
<dbReference type="PANTHER" id="PTHR36838">
    <property type="entry name" value="AUXIN EFFLUX CARRIER FAMILY PROTEIN"/>
    <property type="match status" value="1"/>
</dbReference>
<feature type="transmembrane region" description="Helical" evidence="7">
    <location>
        <begin position="101"/>
        <end position="123"/>
    </location>
</feature>
<keyword evidence="9" id="KW-1185">Reference proteome</keyword>
<evidence type="ECO:0000256" key="4">
    <source>
        <dbReference type="ARBA" id="ARBA00022692"/>
    </source>
</evidence>
<dbReference type="KEGG" id="ocn:CUC15_07575"/>
<dbReference type="EMBL" id="CP024848">
    <property type="protein sequence ID" value="AXI08783.1"/>
    <property type="molecule type" value="Genomic_DNA"/>
</dbReference>
<evidence type="ECO:0000256" key="5">
    <source>
        <dbReference type="ARBA" id="ARBA00022989"/>
    </source>
</evidence>
<organism evidence="8 9">
    <name type="scientific">Oceanobacillus zhaokaii</name>
    <dbReference type="NCBI Taxonomy" id="2052660"/>
    <lineage>
        <taxon>Bacteria</taxon>
        <taxon>Bacillati</taxon>
        <taxon>Bacillota</taxon>
        <taxon>Bacilli</taxon>
        <taxon>Bacillales</taxon>
        <taxon>Bacillaceae</taxon>
        <taxon>Oceanobacillus</taxon>
    </lineage>
</organism>
<evidence type="ECO:0000256" key="3">
    <source>
        <dbReference type="ARBA" id="ARBA00022475"/>
    </source>
</evidence>
<dbReference type="Pfam" id="PF03547">
    <property type="entry name" value="Mem_trans"/>
    <property type="match status" value="2"/>
</dbReference>
<feature type="transmembrane region" description="Helical" evidence="7">
    <location>
        <begin position="129"/>
        <end position="151"/>
    </location>
</feature>
<dbReference type="GO" id="GO:0016020">
    <property type="term" value="C:membrane"/>
    <property type="evidence" value="ECO:0007669"/>
    <property type="project" value="UniProtKB-SubCell"/>
</dbReference>
<evidence type="ECO:0000256" key="1">
    <source>
        <dbReference type="ARBA" id="ARBA00004141"/>
    </source>
</evidence>
<keyword evidence="5 7" id="KW-1133">Transmembrane helix</keyword>
<sequence length="313" mass="34966">MVLAIGAFLQEMFMMYGIASLGFIVRKTGILNENANDVLTQLILYITLPALILFSLDISFSINLAKEFIWLISMSLYVLIISCFIAYWMRRHSQLSDKQKSVYEGLIIFGNQGFIGYAISFILLGEQGIIYLTMFNLCYLVLIWTYGIYLFSKDTTMINWKSIFLNPGILSTLTGVLIFLLPISFPVVISDGLEIVGKMTIPLSMLLIGSLMANVKYKELIIMIKNIYLWKSAVTRLILIPLLLLPFAALSVPFPILIIGAVVSGMPSAPTISIYSQKYGADTFFASMGVLLTTILCIITIPFLYFIVSLVSN</sequence>
<protein>
    <submittedName>
        <fullName evidence="8">Auxin efflux carrier</fullName>
    </submittedName>
</protein>